<evidence type="ECO:0000313" key="2">
    <source>
        <dbReference type="EMBL" id="CEK71211.1"/>
    </source>
</evidence>
<name>A0A0B6ZTN2_9EUPU</name>
<reference evidence="2" key="1">
    <citation type="submission" date="2014-12" db="EMBL/GenBank/DDBJ databases">
        <title>Insight into the proteome of Arion vulgaris.</title>
        <authorList>
            <person name="Aradska J."/>
            <person name="Bulat T."/>
            <person name="Smidak R."/>
            <person name="Sarate P."/>
            <person name="Gangsoo J."/>
            <person name="Sialana F."/>
            <person name="Bilban M."/>
            <person name="Lubec G."/>
        </authorList>
    </citation>
    <scope>NUCLEOTIDE SEQUENCE</scope>
    <source>
        <tissue evidence="2">Skin</tissue>
    </source>
</reference>
<gene>
    <name evidence="2" type="primary">ORF77378</name>
</gene>
<dbReference type="EMBL" id="HACG01024346">
    <property type="protein sequence ID" value="CEK71211.1"/>
    <property type="molecule type" value="Transcribed_RNA"/>
</dbReference>
<organism evidence="2">
    <name type="scientific">Arion vulgaris</name>
    <dbReference type="NCBI Taxonomy" id="1028688"/>
    <lineage>
        <taxon>Eukaryota</taxon>
        <taxon>Metazoa</taxon>
        <taxon>Spiralia</taxon>
        <taxon>Lophotrochozoa</taxon>
        <taxon>Mollusca</taxon>
        <taxon>Gastropoda</taxon>
        <taxon>Heterobranchia</taxon>
        <taxon>Euthyneura</taxon>
        <taxon>Panpulmonata</taxon>
        <taxon>Eupulmonata</taxon>
        <taxon>Stylommatophora</taxon>
        <taxon>Helicina</taxon>
        <taxon>Arionoidea</taxon>
        <taxon>Arionidae</taxon>
        <taxon>Arion</taxon>
    </lineage>
</organism>
<accession>A0A0B6ZTN2</accession>
<proteinExistence type="predicted"/>
<protein>
    <submittedName>
        <fullName evidence="2">Uncharacterized protein</fullName>
    </submittedName>
</protein>
<evidence type="ECO:0000256" key="1">
    <source>
        <dbReference type="SAM" id="MobiDB-lite"/>
    </source>
</evidence>
<feature type="non-terminal residue" evidence="2">
    <location>
        <position position="1"/>
    </location>
</feature>
<dbReference type="AlphaFoldDB" id="A0A0B6ZTN2"/>
<feature type="compositionally biased region" description="Acidic residues" evidence="1">
    <location>
        <begin position="1"/>
        <end position="15"/>
    </location>
</feature>
<sequence>ATYEEGNEGTNEEGNDSTNKDIKGLAEVNIAGLQEENNECLYNEAVESLGEVKKVELSQEDSASVNTNIVQNAIKLSVVVDRIFPLKTDFLEFISKIFGDNMSVLELLPNSVVMATSTTLCEFLAPSKLDAKNIVKIANSSSLEGVKVRCFIVNYGLDLK</sequence>
<feature type="region of interest" description="Disordered" evidence="1">
    <location>
        <begin position="1"/>
        <end position="20"/>
    </location>
</feature>